<dbReference type="CDD" id="cd02440">
    <property type="entry name" value="AdoMet_MTases"/>
    <property type="match status" value="1"/>
</dbReference>
<dbReference type="GO" id="GO:0032259">
    <property type="term" value="P:methylation"/>
    <property type="evidence" value="ECO:0007669"/>
    <property type="project" value="UniProtKB-KW"/>
</dbReference>
<keyword evidence="3" id="KW-1185">Reference proteome</keyword>
<dbReference type="eggNOG" id="COG2227">
    <property type="taxonomic scope" value="Bacteria"/>
</dbReference>
<evidence type="ECO:0000313" key="2">
    <source>
        <dbReference type="EMBL" id="ADO69904.1"/>
    </source>
</evidence>
<dbReference type="GO" id="GO:0008168">
    <property type="term" value="F:methyltransferase activity"/>
    <property type="evidence" value="ECO:0007669"/>
    <property type="project" value="UniProtKB-KW"/>
</dbReference>
<dbReference type="SUPFAM" id="SSF53335">
    <property type="entry name" value="S-adenosyl-L-methionine-dependent methyltransferases"/>
    <property type="match status" value="1"/>
</dbReference>
<dbReference type="InterPro" id="IPR029063">
    <property type="entry name" value="SAM-dependent_MTases_sf"/>
</dbReference>
<dbReference type="Pfam" id="PF13649">
    <property type="entry name" value="Methyltransf_25"/>
    <property type="match status" value="1"/>
</dbReference>
<accession>E3FYG7</accession>
<dbReference type="EMBL" id="CP002271">
    <property type="protein sequence ID" value="ADO69904.1"/>
    <property type="molecule type" value="Genomic_DNA"/>
</dbReference>
<dbReference type="HOGENOM" id="CLU_069129_7_0_7"/>
<dbReference type="AlphaFoldDB" id="E3FYG7"/>
<gene>
    <name evidence="2" type="ordered locus">STAUR_2100</name>
</gene>
<proteinExistence type="predicted"/>
<organism evidence="2 3">
    <name type="scientific">Stigmatella aurantiaca (strain DW4/3-1)</name>
    <dbReference type="NCBI Taxonomy" id="378806"/>
    <lineage>
        <taxon>Bacteria</taxon>
        <taxon>Pseudomonadati</taxon>
        <taxon>Myxococcota</taxon>
        <taxon>Myxococcia</taxon>
        <taxon>Myxococcales</taxon>
        <taxon>Cystobacterineae</taxon>
        <taxon>Archangiaceae</taxon>
        <taxon>Stigmatella</taxon>
    </lineage>
</organism>
<dbReference type="STRING" id="378806.STAUR_2100"/>
<dbReference type="InterPro" id="IPR041698">
    <property type="entry name" value="Methyltransf_25"/>
</dbReference>
<dbReference type="KEGG" id="sur:STAUR_2100"/>
<sequence>MLPQADARLGPAGLAAGQRQASVAGQAVGSRFPSQGRHFSRQGAVPCYVQRMSGNDVRGRTPLSLVSQEPDLLFYMRQAGERGGPVLVLGSANGRVPWSLAGHGFQVVGVDSSETMSRSAEERRSKESAEVSQRVRFIVSDVRVLRLEERFSLVLAPQHSMGLMANRDELEAFLATVRHHLTPEGTFIYDVLNPPREAILPRDEGPTAPLEPRRSLFALHLSERKPPGGTAPIRRLRLRHFSPEELETALSACGLTLRERYGRFDGKPFDLEDSRQIGVVGL</sequence>
<keyword evidence="2" id="KW-0808">Transferase</keyword>
<dbReference type="Proteomes" id="UP000001351">
    <property type="component" value="Chromosome"/>
</dbReference>
<feature type="domain" description="Methyltransferase" evidence="1">
    <location>
        <begin position="86"/>
        <end position="185"/>
    </location>
</feature>
<evidence type="ECO:0000313" key="3">
    <source>
        <dbReference type="Proteomes" id="UP000001351"/>
    </source>
</evidence>
<dbReference type="Gene3D" id="3.40.50.150">
    <property type="entry name" value="Vaccinia Virus protein VP39"/>
    <property type="match status" value="1"/>
</dbReference>
<name>E3FYG7_STIAD</name>
<reference evidence="2 3" key="1">
    <citation type="journal article" date="2011" name="Mol. Biol. Evol.">
        <title>Comparative genomic analysis of fruiting body formation in Myxococcales.</title>
        <authorList>
            <person name="Huntley S."/>
            <person name="Hamann N."/>
            <person name="Wegener-Feldbrugge S."/>
            <person name="Treuner-Lange A."/>
            <person name="Kube M."/>
            <person name="Reinhardt R."/>
            <person name="Klages S."/>
            <person name="Muller R."/>
            <person name="Ronning C.M."/>
            <person name="Nierman W.C."/>
            <person name="Sogaard-Andersen L."/>
        </authorList>
    </citation>
    <scope>NUCLEOTIDE SEQUENCE [LARGE SCALE GENOMIC DNA]</scope>
    <source>
        <strain evidence="2 3">DW4/3-1</strain>
    </source>
</reference>
<keyword evidence="2" id="KW-0489">Methyltransferase</keyword>
<protein>
    <submittedName>
        <fullName evidence="2">Methyltransferase</fullName>
    </submittedName>
</protein>
<evidence type="ECO:0000259" key="1">
    <source>
        <dbReference type="Pfam" id="PF13649"/>
    </source>
</evidence>